<dbReference type="Gene3D" id="2.120.10.30">
    <property type="entry name" value="TolB, C-terminal domain"/>
    <property type="match status" value="1"/>
</dbReference>
<evidence type="ECO:0000313" key="3">
    <source>
        <dbReference type="Proteomes" id="UP000056968"/>
    </source>
</evidence>
<dbReference type="OrthoDB" id="8696437at2"/>
<evidence type="ECO:0000313" key="2">
    <source>
        <dbReference type="EMBL" id="ALR19752.1"/>
    </source>
</evidence>
<reference evidence="2 3" key="1">
    <citation type="submission" date="2015-11" db="EMBL/GenBank/DDBJ databases">
        <title>A Two-component Flavoprotein Monooxygenase System MeaXY Responsible for para-Hydroxylation of 2-Methyl-6-ethylaniline and 2,6-Diethylaniline in Sphingobium baderi DE-13.</title>
        <authorList>
            <person name="Cheng M."/>
            <person name="Meng Q."/>
            <person name="Yang Y."/>
            <person name="Chu C."/>
            <person name="Yan X."/>
            <person name="He J."/>
            <person name="Li S."/>
        </authorList>
    </citation>
    <scope>NUCLEOTIDE SEQUENCE [LARGE SCALE GENOMIC DNA]</scope>
    <source>
        <strain evidence="2 3">DE-13</strain>
    </source>
</reference>
<protein>
    <submittedName>
        <fullName evidence="2">3-phytase</fullName>
    </submittedName>
</protein>
<evidence type="ECO:0000259" key="1">
    <source>
        <dbReference type="PROSITE" id="PS51662"/>
    </source>
</evidence>
<sequence>MILCVSFITMTACTTGETEILMARRIANAAPAVNVTARGETVPVGTANADAADDPAIWRNAADPAQSLIVGTDKKAGLYVYGLDGKARDFLDAGRVNNVDLRDDVPINGSNGILVVASDRNDIANARLALFRLDPTTARLTALGKVEAGTGEAYGICMSRQGGTTYAFIVLKDGTVNQVALDTSAATPAGRIVRTMKLGTQSEGCAVDDRTGILYVAEEDVGLWRFDARPDGSTAPTKIAAADGRNLVADAEGVAIAPMGEKDGYVLVSSQGDNAYVAYRISDDSYAGRFRIANGVIGGAEETDGIDLMLGDFGPDYPGGLFIAQDGHNATVAQNFKLVAWDDIARALGLTK</sequence>
<dbReference type="AlphaFoldDB" id="A0A0S3EWE8"/>
<organism evidence="2 3">
    <name type="scientific">Sphingobium baderi</name>
    <dbReference type="NCBI Taxonomy" id="1332080"/>
    <lineage>
        <taxon>Bacteria</taxon>
        <taxon>Pseudomonadati</taxon>
        <taxon>Pseudomonadota</taxon>
        <taxon>Alphaproteobacteria</taxon>
        <taxon>Sphingomonadales</taxon>
        <taxon>Sphingomonadaceae</taxon>
        <taxon>Sphingobium</taxon>
    </lineage>
</organism>
<dbReference type="Proteomes" id="UP000056968">
    <property type="component" value="Chromosome"/>
</dbReference>
<dbReference type="InterPro" id="IPR003431">
    <property type="entry name" value="B-propeller_Phytase"/>
</dbReference>
<accession>A0A0S3EWE8</accession>
<feature type="domain" description="BPP" evidence="1">
    <location>
        <begin position="25"/>
        <end position="348"/>
    </location>
</feature>
<dbReference type="GO" id="GO:0016158">
    <property type="term" value="F:inositol hexakisphosphate 3-phosphatase activity"/>
    <property type="evidence" value="ECO:0007669"/>
    <property type="project" value="InterPro"/>
</dbReference>
<dbReference type="SUPFAM" id="SSF50956">
    <property type="entry name" value="Thermostable phytase (3-phytase)"/>
    <property type="match status" value="1"/>
</dbReference>
<keyword evidence="3" id="KW-1185">Reference proteome</keyword>
<dbReference type="KEGG" id="sbd:ATN00_04930"/>
<dbReference type="Pfam" id="PF02333">
    <property type="entry name" value="Phytase"/>
    <property type="match status" value="1"/>
</dbReference>
<dbReference type="PROSITE" id="PS51662">
    <property type="entry name" value="BP_PHYTASE"/>
    <property type="match status" value="1"/>
</dbReference>
<dbReference type="InterPro" id="IPR011042">
    <property type="entry name" value="6-blade_b-propeller_TolB-like"/>
</dbReference>
<dbReference type="STRING" id="1332080.ATN00_04930"/>
<proteinExistence type="predicted"/>
<dbReference type="EMBL" id="CP013264">
    <property type="protein sequence ID" value="ALR19752.1"/>
    <property type="molecule type" value="Genomic_DNA"/>
</dbReference>
<gene>
    <name evidence="2" type="ORF">ATN00_04930</name>
</gene>
<name>A0A0S3EWE8_9SPHN</name>